<dbReference type="EMBL" id="FMTP01000008">
    <property type="protein sequence ID" value="SCW93820.1"/>
    <property type="molecule type" value="Genomic_DNA"/>
</dbReference>
<dbReference type="Proteomes" id="UP000198889">
    <property type="component" value="Unassembled WGS sequence"/>
</dbReference>
<dbReference type="GO" id="GO:0016706">
    <property type="term" value="F:2-oxoglutarate-dependent dioxygenase activity"/>
    <property type="evidence" value="ECO:0007669"/>
    <property type="project" value="UniProtKB-ARBA"/>
</dbReference>
<protein>
    <submittedName>
        <fullName evidence="1">Ectoine hydroxylase-related dioxygenase, phytanoyl-CoA dioxygenase (PhyH) family</fullName>
    </submittedName>
</protein>
<evidence type="ECO:0000313" key="1">
    <source>
        <dbReference type="EMBL" id="SCW93820.1"/>
    </source>
</evidence>
<organism evidence="1 2">
    <name type="scientific">Ancylobacter rudongensis</name>
    <dbReference type="NCBI Taxonomy" id="177413"/>
    <lineage>
        <taxon>Bacteria</taxon>
        <taxon>Pseudomonadati</taxon>
        <taxon>Pseudomonadota</taxon>
        <taxon>Alphaproteobacteria</taxon>
        <taxon>Hyphomicrobiales</taxon>
        <taxon>Xanthobacteraceae</taxon>
        <taxon>Ancylobacter</taxon>
    </lineage>
</organism>
<dbReference type="PANTHER" id="PTHR20883:SF49">
    <property type="entry name" value="PHYTANOYL-COA DIOXYGENASE"/>
    <property type="match status" value="1"/>
</dbReference>
<dbReference type="Pfam" id="PF05721">
    <property type="entry name" value="PhyH"/>
    <property type="match status" value="1"/>
</dbReference>
<dbReference type="SUPFAM" id="SSF51197">
    <property type="entry name" value="Clavaminate synthase-like"/>
    <property type="match status" value="1"/>
</dbReference>
<keyword evidence="1" id="KW-0223">Dioxygenase</keyword>
<dbReference type="RefSeq" id="WP_091443410.1">
    <property type="nucleotide sequence ID" value="NZ_FMTP01000008.1"/>
</dbReference>
<accession>A0A1G4UJH6</accession>
<dbReference type="STRING" id="177413.SAMN05660859_4020"/>
<sequence length="288" mass="32283">MPNDTSPIDEALIETLDRDGAICLRGAFGPEWVDLAAEGIRRNIESPGALFQSFSPNDKGAFYSDIWSRRHIPELETFALESPSAAIAARCLRTPAVRLLQDTWFYKSPGTQARTPWHHDNVVLGPFCSIWVALDPIPREAALEFVRGSHRWNKLFMPANFFEGEQEALPAVEEFYARYHGEFDISASDTFSRVPDIQGHREEYDILSWDMEPGDCLVFHARTLHGSPGNTLDHDTRRMVTRWVDETAVLAPHGRTVVDRLVAEGFEVDLAVGAPIRGNLFPVLSPLG</sequence>
<reference evidence="2" key="1">
    <citation type="submission" date="2016-10" db="EMBL/GenBank/DDBJ databases">
        <authorList>
            <person name="Varghese N."/>
            <person name="Submissions S."/>
        </authorList>
    </citation>
    <scope>NUCLEOTIDE SEQUENCE [LARGE SCALE GENOMIC DNA]</scope>
    <source>
        <strain evidence="2">CGMCC 1.1761</strain>
    </source>
</reference>
<dbReference type="PANTHER" id="PTHR20883">
    <property type="entry name" value="PHYTANOYL-COA DIOXYGENASE DOMAIN CONTAINING 1"/>
    <property type="match status" value="1"/>
</dbReference>
<evidence type="ECO:0000313" key="2">
    <source>
        <dbReference type="Proteomes" id="UP000198889"/>
    </source>
</evidence>
<keyword evidence="1" id="KW-0560">Oxidoreductase</keyword>
<gene>
    <name evidence="1" type="ORF">SAMN05660859_4020</name>
</gene>
<dbReference type="GO" id="GO:0005506">
    <property type="term" value="F:iron ion binding"/>
    <property type="evidence" value="ECO:0007669"/>
    <property type="project" value="UniProtKB-ARBA"/>
</dbReference>
<dbReference type="InterPro" id="IPR008775">
    <property type="entry name" value="Phytyl_CoA_dOase-like"/>
</dbReference>
<dbReference type="AlphaFoldDB" id="A0A1G4UJH6"/>
<proteinExistence type="predicted"/>
<dbReference type="Gene3D" id="2.60.120.620">
    <property type="entry name" value="q2cbj1_9rhob like domain"/>
    <property type="match status" value="1"/>
</dbReference>
<keyword evidence="2" id="KW-1185">Reference proteome</keyword>
<name>A0A1G4UJH6_9HYPH</name>